<dbReference type="OrthoDB" id="69496at2759"/>
<gene>
    <name evidence="5" type="ORF">PHAECO_LOCUS6090</name>
</gene>
<dbReference type="InterPro" id="IPR011001">
    <property type="entry name" value="Saposin-like"/>
</dbReference>
<evidence type="ECO:0000259" key="4">
    <source>
        <dbReference type="PROSITE" id="PS50015"/>
    </source>
</evidence>
<keyword evidence="3" id="KW-0732">Signal</keyword>
<accession>A0A9P0GMK3</accession>
<dbReference type="InterPro" id="IPR048593">
    <property type="entry name" value="AOAH_Saposin_N"/>
</dbReference>
<dbReference type="PANTHER" id="PTHR11480:SF3">
    <property type="entry name" value="BCDNA.GH08312"/>
    <property type="match status" value="1"/>
</dbReference>
<dbReference type="InterPro" id="IPR008373">
    <property type="entry name" value="Saposin"/>
</dbReference>
<dbReference type="Proteomes" id="UP001153737">
    <property type="component" value="Chromosome 2"/>
</dbReference>
<dbReference type="PROSITE" id="PS50015">
    <property type="entry name" value="SAP_B"/>
    <property type="match status" value="1"/>
</dbReference>
<evidence type="ECO:0000256" key="2">
    <source>
        <dbReference type="ARBA" id="ARBA00023180"/>
    </source>
</evidence>
<organism evidence="5 6">
    <name type="scientific">Phaedon cochleariae</name>
    <name type="common">Mustard beetle</name>
    <dbReference type="NCBI Taxonomy" id="80249"/>
    <lineage>
        <taxon>Eukaryota</taxon>
        <taxon>Metazoa</taxon>
        <taxon>Ecdysozoa</taxon>
        <taxon>Arthropoda</taxon>
        <taxon>Hexapoda</taxon>
        <taxon>Insecta</taxon>
        <taxon>Pterygota</taxon>
        <taxon>Neoptera</taxon>
        <taxon>Endopterygota</taxon>
        <taxon>Coleoptera</taxon>
        <taxon>Polyphaga</taxon>
        <taxon>Cucujiformia</taxon>
        <taxon>Chrysomeloidea</taxon>
        <taxon>Chrysomelidae</taxon>
        <taxon>Chrysomelinae</taxon>
        <taxon>Chrysomelini</taxon>
        <taxon>Phaedon</taxon>
    </lineage>
</organism>
<evidence type="ECO:0000313" key="6">
    <source>
        <dbReference type="Proteomes" id="UP001153737"/>
    </source>
</evidence>
<keyword evidence="6" id="KW-1185">Reference proteome</keyword>
<dbReference type="Pfam" id="PF20825">
    <property type="entry name" value="Saposin"/>
    <property type="match status" value="1"/>
</dbReference>
<dbReference type="SUPFAM" id="SSF47862">
    <property type="entry name" value="Saposin"/>
    <property type="match status" value="1"/>
</dbReference>
<reference evidence="5" key="1">
    <citation type="submission" date="2022-01" db="EMBL/GenBank/DDBJ databases">
        <authorList>
            <person name="King R."/>
        </authorList>
    </citation>
    <scope>NUCLEOTIDE SEQUENCE</scope>
</reference>
<evidence type="ECO:0000313" key="5">
    <source>
        <dbReference type="EMBL" id="CAH1156166.1"/>
    </source>
</evidence>
<protein>
    <recommendedName>
        <fullName evidence="4">Saposin B-type domain-containing protein</fullName>
    </recommendedName>
</protein>
<evidence type="ECO:0000256" key="3">
    <source>
        <dbReference type="SAM" id="SignalP"/>
    </source>
</evidence>
<keyword evidence="2" id="KW-0325">Glycoprotein</keyword>
<proteinExistence type="predicted"/>
<dbReference type="InterPro" id="IPR051428">
    <property type="entry name" value="Sphingo_Act-Surfact_Prot"/>
</dbReference>
<dbReference type="GO" id="GO:0016020">
    <property type="term" value="C:membrane"/>
    <property type="evidence" value="ECO:0007669"/>
    <property type="project" value="GOC"/>
</dbReference>
<keyword evidence="1" id="KW-1015">Disulfide bond</keyword>
<dbReference type="GO" id="GO:0006665">
    <property type="term" value="P:sphingolipid metabolic process"/>
    <property type="evidence" value="ECO:0007669"/>
    <property type="project" value="InterPro"/>
</dbReference>
<dbReference type="PANTHER" id="PTHR11480">
    <property type="entry name" value="SAPOSIN-RELATED"/>
    <property type="match status" value="1"/>
</dbReference>
<dbReference type="EMBL" id="OU896708">
    <property type="protein sequence ID" value="CAH1156166.1"/>
    <property type="molecule type" value="Genomic_DNA"/>
</dbReference>
<dbReference type="SMART" id="SM00741">
    <property type="entry name" value="SapB"/>
    <property type="match status" value="1"/>
</dbReference>
<sequence>MKYCICLAIITFLGTAALADVSQEHQEESNRKGVSCVFCKLVLQTIDEIRGEHSTKKETEQAVKNVCNVLPPLFQTDCKMLIDQDGNKIIQLLNNSVSTGEVCLQIKLCPNK</sequence>
<evidence type="ECO:0000256" key="1">
    <source>
        <dbReference type="ARBA" id="ARBA00023157"/>
    </source>
</evidence>
<name>A0A9P0GMK3_PHACE</name>
<feature type="domain" description="Saposin B-type" evidence="4">
    <location>
        <begin position="32"/>
        <end position="112"/>
    </location>
</feature>
<dbReference type="GO" id="GO:0005764">
    <property type="term" value="C:lysosome"/>
    <property type="evidence" value="ECO:0007669"/>
    <property type="project" value="InterPro"/>
</dbReference>
<dbReference type="PRINTS" id="PR01797">
    <property type="entry name" value="SAPOSIN"/>
</dbReference>
<dbReference type="Gene3D" id="1.10.225.10">
    <property type="entry name" value="Saposin-like"/>
    <property type="match status" value="1"/>
</dbReference>
<feature type="signal peptide" evidence="3">
    <location>
        <begin position="1"/>
        <end position="19"/>
    </location>
</feature>
<reference evidence="5" key="2">
    <citation type="submission" date="2022-10" db="EMBL/GenBank/DDBJ databases">
        <authorList>
            <consortium name="ENA_rothamsted_submissions"/>
            <consortium name="culmorum"/>
            <person name="King R."/>
        </authorList>
    </citation>
    <scope>NUCLEOTIDE SEQUENCE</scope>
</reference>
<dbReference type="InterPro" id="IPR008139">
    <property type="entry name" value="SaposinB_dom"/>
</dbReference>
<dbReference type="AlphaFoldDB" id="A0A9P0GMK3"/>
<feature type="chain" id="PRO_5040144091" description="Saposin B-type domain-containing protein" evidence="3">
    <location>
        <begin position="20"/>
        <end position="112"/>
    </location>
</feature>